<feature type="compositionally biased region" description="Polar residues" evidence="1">
    <location>
        <begin position="265"/>
        <end position="276"/>
    </location>
</feature>
<dbReference type="Proteomes" id="UP000077684">
    <property type="component" value="Unassembled WGS sequence"/>
</dbReference>
<sequence length="276" mass="30463">MINIENDLDYWIPDENEQTPAVPKATSAFPKATSAVPKASSVLPKATSTFPKTSSDYGEYEENYQLDDSDIEIDNSDIEIEDSSPPSPSKTSQSSSTTQSTSNDPNDAKDQQPSTSKGNIKDALEPLRDLLQDIDLDQLRETAERIQRALQSIENQTPLIDRFSTDLASRLESLEAHQQRLSNERHLSTLGHQESTNGANTEDAIDLLPPSLDEDLKTLPTCAPVTTDPAQHTIGHQTCTDPQRFDAVKNNPRKPRTRNVPSDAPTRNRSRPQSGT</sequence>
<gene>
    <name evidence="2" type="ORF">A4X06_0g5592</name>
</gene>
<evidence type="ECO:0000313" key="3">
    <source>
        <dbReference type="Proteomes" id="UP000077684"/>
    </source>
</evidence>
<name>A0A8X7MQE1_9BASI</name>
<feature type="region of interest" description="Disordered" evidence="1">
    <location>
        <begin position="227"/>
        <end position="276"/>
    </location>
</feature>
<feature type="region of interest" description="Disordered" evidence="1">
    <location>
        <begin position="1"/>
        <end position="124"/>
    </location>
</feature>
<feature type="compositionally biased region" description="Low complexity" evidence="1">
    <location>
        <begin position="89"/>
        <end position="102"/>
    </location>
</feature>
<feature type="compositionally biased region" description="Acidic residues" evidence="1">
    <location>
        <begin position="58"/>
        <end position="82"/>
    </location>
</feature>
<comment type="caution">
    <text evidence="2">The sequence shown here is derived from an EMBL/GenBank/DDBJ whole genome shotgun (WGS) entry which is preliminary data.</text>
</comment>
<evidence type="ECO:0000313" key="2">
    <source>
        <dbReference type="EMBL" id="KAE8245565.1"/>
    </source>
</evidence>
<protein>
    <submittedName>
        <fullName evidence="2">Uncharacterized protein</fullName>
    </submittedName>
</protein>
<proteinExistence type="predicted"/>
<reference evidence="2" key="1">
    <citation type="submission" date="2016-04" db="EMBL/GenBank/DDBJ databases">
        <authorList>
            <person name="Nguyen H.D."/>
            <person name="Samba Siva P."/>
            <person name="Cullis J."/>
            <person name="Levesque C.A."/>
            <person name="Hambleton S."/>
        </authorList>
    </citation>
    <scope>NUCLEOTIDE SEQUENCE</scope>
    <source>
        <strain evidence="2">DAOMC 236426</strain>
    </source>
</reference>
<evidence type="ECO:0000256" key="1">
    <source>
        <dbReference type="SAM" id="MobiDB-lite"/>
    </source>
</evidence>
<keyword evidence="3" id="KW-1185">Reference proteome</keyword>
<dbReference type="AlphaFoldDB" id="A0A8X7MQE1"/>
<accession>A0A8X7MQE1</accession>
<organism evidence="2 3">
    <name type="scientific">Tilletia controversa</name>
    <name type="common">dwarf bunt fungus</name>
    <dbReference type="NCBI Taxonomy" id="13291"/>
    <lineage>
        <taxon>Eukaryota</taxon>
        <taxon>Fungi</taxon>
        <taxon>Dikarya</taxon>
        <taxon>Basidiomycota</taxon>
        <taxon>Ustilaginomycotina</taxon>
        <taxon>Exobasidiomycetes</taxon>
        <taxon>Tilletiales</taxon>
        <taxon>Tilletiaceae</taxon>
        <taxon>Tilletia</taxon>
    </lineage>
</organism>
<dbReference type="EMBL" id="LWDE02000708">
    <property type="protein sequence ID" value="KAE8245565.1"/>
    <property type="molecule type" value="Genomic_DNA"/>
</dbReference>
<feature type="compositionally biased region" description="Polar residues" evidence="1">
    <location>
        <begin position="228"/>
        <end position="241"/>
    </location>
</feature>
<reference evidence="2" key="2">
    <citation type="journal article" date="2019" name="IMA Fungus">
        <title>Genome sequencing and comparison of five Tilletia species to identify candidate genes for the detection of regulated species infecting wheat.</title>
        <authorList>
            <person name="Nguyen H.D.T."/>
            <person name="Sultana T."/>
            <person name="Kesanakurti P."/>
            <person name="Hambleton S."/>
        </authorList>
    </citation>
    <scope>NUCLEOTIDE SEQUENCE</scope>
    <source>
        <strain evidence="2">DAOMC 236426</strain>
    </source>
</reference>
<feature type="compositionally biased region" description="Acidic residues" evidence="1">
    <location>
        <begin position="1"/>
        <end position="17"/>
    </location>
</feature>
<feature type="compositionally biased region" description="Polar residues" evidence="1">
    <location>
        <begin position="46"/>
        <end position="56"/>
    </location>
</feature>